<evidence type="ECO:0000256" key="1">
    <source>
        <dbReference type="ARBA" id="ARBA00004123"/>
    </source>
</evidence>
<keyword evidence="7" id="KW-1133">Transmembrane helix</keyword>
<keyword evidence="10" id="KW-1185">Reference proteome</keyword>
<dbReference type="SMART" id="SM00662">
    <property type="entry name" value="RPOLD"/>
    <property type="match status" value="1"/>
</dbReference>
<dbReference type="SUPFAM" id="SSF56553">
    <property type="entry name" value="Insert subdomain of RNA polymerase alpha subunit"/>
    <property type="match status" value="1"/>
</dbReference>
<dbReference type="Pfam" id="PF01000">
    <property type="entry name" value="RNA_pol_A_bac"/>
    <property type="match status" value="1"/>
</dbReference>
<proteinExistence type="inferred from homology"/>
<dbReference type="InterPro" id="IPR022842">
    <property type="entry name" value="RNAP_Rpo3/Rpb3/RPAC1"/>
</dbReference>
<organism evidence="9 10">
    <name type="scientific">Caenorhabditis bovis</name>
    <dbReference type="NCBI Taxonomy" id="2654633"/>
    <lineage>
        <taxon>Eukaryota</taxon>
        <taxon>Metazoa</taxon>
        <taxon>Ecdysozoa</taxon>
        <taxon>Nematoda</taxon>
        <taxon>Chromadorea</taxon>
        <taxon>Rhabditida</taxon>
        <taxon>Rhabditina</taxon>
        <taxon>Rhabditomorpha</taxon>
        <taxon>Rhabditoidea</taxon>
        <taxon>Rhabditidae</taxon>
        <taxon>Peloderinae</taxon>
        <taxon>Caenorhabditis</taxon>
    </lineage>
</organism>
<dbReference type="HAMAP" id="MF_00320">
    <property type="entry name" value="RNApol_arch_Rpo3"/>
    <property type="match status" value="1"/>
</dbReference>
<dbReference type="InterPro" id="IPR050518">
    <property type="entry name" value="Rpo3/RPB3_RNA_Pol_subunit"/>
</dbReference>
<evidence type="ECO:0000256" key="6">
    <source>
        <dbReference type="ARBA" id="ARBA00025804"/>
    </source>
</evidence>
<dbReference type="FunFam" id="2.170.120.12:FF:000003">
    <property type="entry name" value="Dna-directed rna polymerases i and iii subunit"/>
    <property type="match status" value="1"/>
</dbReference>
<reference evidence="9 10" key="1">
    <citation type="submission" date="2020-04" db="EMBL/GenBank/DDBJ databases">
        <authorList>
            <person name="Laetsch R D."/>
            <person name="Stevens L."/>
            <person name="Kumar S."/>
            <person name="Blaxter L. M."/>
        </authorList>
    </citation>
    <scope>NUCLEOTIDE SEQUENCE [LARGE SCALE GENOMIC DNA]</scope>
</reference>
<evidence type="ECO:0000313" key="9">
    <source>
        <dbReference type="EMBL" id="CAB3398116.1"/>
    </source>
</evidence>
<dbReference type="Gene3D" id="2.170.120.12">
    <property type="entry name" value="DNA-directed RNA polymerase, insert domain"/>
    <property type="match status" value="1"/>
</dbReference>
<evidence type="ECO:0000256" key="2">
    <source>
        <dbReference type="ARBA" id="ARBA00022083"/>
    </source>
</evidence>
<dbReference type="CDD" id="cd07032">
    <property type="entry name" value="RNAP_I_II_AC40"/>
    <property type="match status" value="1"/>
</dbReference>
<keyword evidence="5" id="KW-0539">Nucleus</keyword>
<dbReference type="InterPro" id="IPR029044">
    <property type="entry name" value="Nucleotide-diphossugar_trans"/>
</dbReference>
<evidence type="ECO:0000256" key="5">
    <source>
        <dbReference type="ARBA" id="ARBA00023242"/>
    </source>
</evidence>
<feature type="transmembrane region" description="Helical" evidence="7">
    <location>
        <begin position="15"/>
        <end position="36"/>
    </location>
</feature>
<dbReference type="InterPro" id="IPR011263">
    <property type="entry name" value="DNA-dir_RNA_pol_RpoA/D/Rpb3"/>
</dbReference>
<sequence length="700" mass="79158">MTQEVPPEIASLTNLFILGFALTSIAVSSLFTLSYLTPWIRRKRSDYMAPVTIYRSTPEKQFYKLLNEDPKDHRRFTPGTLYLSVIIPAMNEKERLPTMLEECCEYLKKRQSENKEFTSEVIIVDDGSIDDTADVGVMFGVKYPNLIKVLKLDTNRGKGGAVKEGVLNCAGKLILFADADGATKFEDFELLEKEIVRMTGDSPLDESFPAVAVGSRAHLEAQATAERSLFRTILMHGFHLLVYTFAVKSVRDTQCGFKLFTRALAARLFPVLHVERWAFDVELLYLCEKWDIPVSEVCVRWKEIEGSKITPIWSWLQMGRDLVLIWFRYTKMGRKSTKSVSEEVCPSNEIVMKEEVVYNTYDECTDYIDYDDAADFDVKKYCENIQIFIVNESNDGMTLEFDLTRIEAPIANALRRVLIAEVPTMALEKIYLYQNTSVIQDEVLCHRLGLLPLNVDPRKFCFPTTKVVGVNEEGVDCEEEPAGDPKRNLIFKINVTCTKNRNALPTATDPKQLYHNSSVYARAFKWEPIGNQAKEFAAKKPKIVNDNILVAKLRPGQEIEASCHAVKGIGRDHAKFSPVATASYRLLPTIRLHAEISGEAAQRLKSSFSEGVIDIVKKGGKQVAVVKDARKDTCSRNVFRHEDLAKVVQLGKNKQHFIFSVESTGALKSHELVVEACKVMETKCSYLRKQVEELLGSANF</sequence>
<name>A0A8S1E8H2_9PELO</name>
<keyword evidence="7" id="KW-0472">Membrane</keyword>
<dbReference type="GO" id="GO:0046983">
    <property type="term" value="F:protein dimerization activity"/>
    <property type="evidence" value="ECO:0007669"/>
    <property type="project" value="InterPro"/>
</dbReference>
<feature type="domain" description="DNA-directed RNA polymerase RpoA/D/Rpb3-type" evidence="8">
    <location>
        <begin position="398"/>
        <end position="690"/>
    </location>
</feature>
<gene>
    <name evidence="9" type="ORF">CBOVIS_LOCUS1432</name>
</gene>
<dbReference type="InterPro" id="IPR035518">
    <property type="entry name" value="DPG_synthase"/>
</dbReference>
<keyword evidence="4" id="KW-0804">Transcription</keyword>
<comment type="caution">
    <text evidence="9">The sequence shown here is derived from an EMBL/GenBank/DDBJ whole genome shotgun (WGS) entry which is preliminary data.</text>
</comment>
<dbReference type="GO" id="GO:0003899">
    <property type="term" value="F:DNA-directed RNA polymerase activity"/>
    <property type="evidence" value="ECO:0007669"/>
    <property type="project" value="InterPro"/>
</dbReference>
<protein>
    <recommendedName>
        <fullName evidence="2">DNA-directed RNA polymerases I and III subunit RPAC1</fullName>
    </recommendedName>
</protein>
<dbReference type="SUPFAM" id="SSF55257">
    <property type="entry name" value="RBP11-like subunits of RNA polymerase"/>
    <property type="match status" value="1"/>
</dbReference>
<dbReference type="Pfam" id="PF01193">
    <property type="entry name" value="RNA_pol_L"/>
    <property type="match status" value="1"/>
</dbReference>
<dbReference type="EMBL" id="CADEPM010000001">
    <property type="protein sequence ID" value="CAB3398116.1"/>
    <property type="molecule type" value="Genomic_DNA"/>
</dbReference>
<dbReference type="GO" id="GO:0006351">
    <property type="term" value="P:DNA-templated transcription"/>
    <property type="evidence" value="ECO:0007669"/>
    <property type="project" value="InterPro"/>
</dbReference>
<evidence type="ECO:0000259" key="8">
    <source>
        <dbReference type="SMART" id="SM00662"/>
    </source>
</evidence>
<keyword evidence="7" id="KW-0812">Transmembrane</keyword>
<dbReference type="InterPro" id="IPR011262">
    <property type="entry name" value="DNA-dir_RNA_pol_insert"/>
</dbReference>
<evidence type="ECO:0000313" key="10">
    <source>
        <dbReference type="Proteomes" id="UP000494206"/>
    </source>
</evidence>
<dbReference type="OrthoDB" id="3784at2759"/>
<evidence type="ECO:0000256" key="4">
    <source>
        <dbReference type="ARBA" id="ARBA00023163"/>
    </source>
</evidence>
<dbReference type="Pfam" id="PF00535">
    <property type="entry name" value="Glycos_transf_2"/>
    <property type="match status" value="1"/>
</dbReference>
<evidence type="ECO:0000256" key="7">
    <source>
        <dbReference type="SAM" id="Phobius"/>
    </source>
</evidence>
<dbReference type="GO" id="GO:0005736">
    <property type="term" value="C:RNA polymerase I complex"/>
    <property type="evidence" value="ECO:0007669"/>
    <property type="project" value="TreeGrafter"/>
</dbReference>
<keyword evidence="3" id="KW-0240">DNA-directed RNA polymerase</keyword>
<dbReference type="InterPro" id="IPR033901">
    <property type="entry name" value="RNAPI/III_AC40"/>
</dbReference>
<dbReference type="InterPro" id="IPR036603">
    <property type="entry name" value="RBP11-like"/>
</dbReference>
<dbReference type="GO" id="GO:0005666">
    <property type="term" value="C:RNA polymerase III complex"/>
    <property type="evidence" value="ECO:0007669"/>
    <property type="project" value="TreeGrafter"/>
</dbReference>
<dbReference type="Gene3D" id="3.90.550.10">
    <property type="entry name" value="Spore Coat Polysaccharide Biosynthesis Protein SpsA, Chain A"/>
    <property type="match status" value="1"/>
</dbReference>
<comment type="subcellular location">
    <subcellularLocation>
        <location evidence="1">Nucleus</location>
    </subcellularLocation>
</comment>
<dbReference type="InterPro" id="IPR001173">
    <property type="entry name" value="Glyco_trans_2-like"/>
</dbReference>
<dbReference type="InterPro" id="IPR036643">
    <property type="entry name" value="RNApol_insert_sf"/>
</dbReference>
<evidence type="ECO:0000256" key="3">
    <source>
        <dbReference type="ARBA" id="ARBA00022478"/>
    </source>
</evidence>
<dbReference type="CDD" id="cd04188">
    <property type="entry name" value="DPG_synthase"/>
    <property type="match status" value="1"/>
</dbReference>
<dbReference type="Proteomes" id="UP000494206">
    <property type="component" value="Unassembled WGS sequence"/>
</dbReference>
<accession>A0A8S1E8H2</accession>
<dbReference type="SUPFAM" id="SSF53448">
    <property type="entry name" value="Nucleotide-diphospho-sugar transferases"/>
    <property type="match status" value="1"/>
</dbReference>
<comment type="similarity">
    <text evidence="6">Belongs to the archaeal Rpo3/eukaryotic RPB3 RNA polymerase subunit family.</text>
</comment>
<dbReference type="AlphaFoldDB" id="A0A8S1E8H2"/>
<dbReference type="Gene3D" id="3.30.1360.10">
    <property type="entry name" value="RNA polymerase, RBP11-like subunit"/>
    <property type="match status" value="1"/>
</dbReference>
<dbReference type="PANTHER" id="PTHR11800:SF13">
    <property type="entry name" value="DNA-DIRECTED RNA POLYMERASES I AND III SUBUNIT RPAC1"/>
    <property type="match status" value="1"/>
</dbReference>
<dbReference type="PANTHER" id="PTHR11800">
    <property type="entry name" value="DNA-DIRECTED RNA POLYMERASE"/>
    <property type="match status" value="1"/>
</dbReference>